<keyword evidence="2" id="KW-1133">Transmembrane helix</keyword>
<evidence type="ECO:0000313" key="5">
    <source>
        <dbReference type="Proteomes" id="UP001153321"/>
    </source>
</evidence>
<evidence type="ECO:0000259" key="3">
    <source>
        <dbReference type="SMART" id="SM00596"/>
    </source>
</evidence>
<keyword evidence="2" id="KW-0472">Membrane</keyword>
<proteinExistence type="predicted"/>
<evidence type="ECO:0000313" key="4">
    <source>
        <dbReference type="EMBL" id="CAH1642070.1"/>
    </source>
</evidence>
<sequence>MGNNQNREYVATAQAQVVAGQQLESKLNYFGIVLIIIAAMMVILSCYAIKRGCVGHARDWLRREVPLILSGQPVSNQGNVKYRKGAGTTVLGAPLTVPSCLTHSLHSSALTSALRRIETPLHIKTGNGSYKLRAHPRYTPLCLPPAARPHTSGFIPPRGTGTKALQAIGSSSSRVSNARKAFREIKPEFPTEQITDPTRFRDGPPPPGRAPLPSKNSPPVLLSPEKPSYTGPGTPPPPSSDKLSSDDQDFTLVQGKSKKKPSSSVPVTKAKKGTAQPAPRPASPMTVCPSPPTPPSTSATQDSQALSSLPQPSQASPASQAPRAPPTSQDSSSAPVRKLSLPPPIFIHDKGMWTDISKACAEKRITYTHARAVEQGIKIVVPTIDDFRALNALLIGRNVPYHSYTLKEDRPVRVVFKNIPVEISEQEISEDLRNQGVPVIHVHRMHKKDGTKYNMVVASCAPTDGKHPVFKISRICGLSGLKVERPHKNDNLSQCHRCQLYGHAAKNCHGKPHLVSSA</sequence>
<keyword evidence="5" id="KW-1185">Reference proteome</keyword>
<accession>A0A9P0I9U9</accession>
<evidence type="ECO:0000256" key="1">
    <source>
        <dbReference type="SAM" id="MobiDB-lite"/>
    </source>
</evidence>
<dbReference type="InterPro" id="IPR006579">
    <property type="entry name" value="Pre_C2HC_dom"/>
</dbReference>
<dbReference type="Proteomes" id="UP001153321">
    <property type="component" value="Chromosome 25"/>
</dbReference>
<feature type="compositionally biased region" description="Low complexity" evidence="1">
    <location>
        <begin position="296"/>
        <end position="329"/>
    </location>
</feature>
<dbReference type="AlphaFoldDB" id="A0A9P0I9U9"/>
<keyword evidence="2" id="KW-0812">Transmembrane</keyword>
<organism evidence="4 5">
    <name type="scientific">Spodoptera littoralis</name>
    <name type="common">Egyptian cotton leafworm</name>
    <dbReference type="NCBI Taxonomy" id="7109"/>
    <lineage>
        <taxon>Eukaryota</taxon>
        <taxon>Metazoa</taxon>
        <taxon>Ecdysozoa</taxon>
        <taxon>Arthropoda</taxon>
        <taxon>Hexapoda</taxon>
        <taxon>Insecta</taxon>
        <taxon>Pterygota</taxon>
        <taxon>Neoptera</taxon>
        <taxon>Endopterygota</taxon>
        <taxon>Lepidoptera</taxon>
        <taxon>Glossata</taxon>
        <taxon>Ditrysia</taxon>
        <taxon>Noctuoidea</taxon>
        <taxon>Noctuidae</taxon>
        <taxon>Amphipyrinae</taxon>
        <taxon>Spodoptera</taxon>
    </lineage>
</organism>
<feature type="transmembrane region" description="Helical" evidence="2">
    <location>
        <begin position="29"/>
        <end position="49"/>
    </location>
</feature>
<evidence type="ECO:0000256" key="2">
    <source>
        <dbReference type="SAM" id="Phobius"/>
    </source>
</evidence>
<feature type="region of interest" description="Disordered" evidence="1">
    <location>
        <begin position="168"/>
        <end position="341"/>
    </location>
</feature>
<reference evidence="4" key="1">
    <citation type="submission" date="2022-02" db="EMBL/GenBank/DDBJ databases">
        <authorList>
            <person name="King R."/>
        </authorList>
    </citation>
    <scope>NUCLEOTIDE SEQUENCE</scope>
</reference>
<protein>
    <recommendedName>
        <fullName evidence="3">Pre-C2HC domain-containing protein</fullName>
    </recommendedName>
</protein>
<gene>
    <name evidence="4" type="ORF">SPLIT_LOCUS7426</name>
</gene>
<dbReference type="PANTHER" id="PTHR33273:SF2">
    <property type="entry name" value="ENDONUCLEASE_EXONUCLEASE_PHOSPHATASE DOMAIN-CONTAINING PROTEIN"/>
    <property type="match status" value="1"/>
</dbReference>
<name>A0A9P0I9U9_SPOLI</name>
<dbReference type="EMBL" id="LR824556">
    <property type="protein sequence ID" value="CAH1642070.1"/>
    <property type="molecule type" value="Genomic_DNA"/>
</dbReference>
<dbReference type="SMART" id="SM00596">
    <property type="entry name" value="PRE_C2HC"/>
    <property type="match status" value="1"/>
</dbReference>
<dbReference type="PANTHER" id="PTHR33273">
    <property type="entry name" value="DOMAIN-CONTAINING PROTEIN, PUTATIVE-RELATED"/>
    <property type="match status" value="1"/>
</dbReference>
<feature type="domain" description="Pre-C2HC" evidence="3">
    <location>
        <begin position="425"/>
        <end position="493"/>
    </location>
</feature>
<dbReference type="Pfam" id="PF07530">
    <property type="entry name" value="PRE_C2HC"/>
    <property type="match status" value="1"/>
</dbReference>